<reference evidence="1" key="1">
    <citation type="submission" date="2020-05" db="EMBL/GenBank/DDBJ databases">
        <title>Mycena genomes resolve the evolution of fungal bioluminescence.</title>
        <authorList>
            <person name="Tsai I.J."/>
        </authorList>
    </citation>
    <scope>NUCLEOTIDE SEQUENCE</scope>
    <source>
        <strain evidence="1">160909Yilan</strain>
    </source>
</reference>
<proteinExistence type="predicted"/>
<evidence type="ECO:0000313" key="2">
    <source>
        <dbReference type="Proteomes" id="UP000623467"/>
    </source>
</evidence>
<dbReference type="AlphaFoldDB" id="A0A8H6Y2Q2"/>
<gene>
    <name evidence="1" type="ORF">MSAN_01589700</name>
</gene>
<organism evidence="1 2">
    <name type="scientific">Mycena sanguinolenta</name>
    <dbReference type="NCBI Taxonomy" id="230812"/>
    <lineage>
        <taxon>Eukaryota</taxon>
        <taxon>Fungi</taxon>
        <taxon>Dikarya</taxon>
        <taxon>Basidiomycota</taxon>
        <taxon>Agaricomycotina</taxon>
        <taxon>Agaricomycetes</taxon>
        <taxon>Agaricomycetidae</taxon>
        <taxon>Agaricales</taxon>
        <taxon>Marasmiineae</taxon>
        <taxon>Mycenaceae</taxon>
        <taxon>Mycena</taxon>
    </lineage>
</organism>
<dbReference type="EMBL" id="JACAZH010000013">
    <property type="protein sequence ID" value="KAF7351572.1"/>
    <property type="molecule type" value="Genomic_DNA"/>
</dbReference>
<name>A0A8H6Y2Q2_9AGAR</name>
<keyword evidence="2" id="KW-1185">Reference proteome</keyword>
<sequence>MEFNMGVGRGRRCMRRPRRWRQGSEYPAANAVDFAPPPYVTEEPNSKPVYAPVRVLVFFTSFSFLVPPTSLLPFGSASLRMLTPRVAPRPPTAEHLLPRIRPLLARPPAAHVRTSSHGQSLSGDFTNAGNFSCRFRPPPT</sequence>
<evidence type="ECO:0000313" key="1">
    <source>
        <dbReference type="EMBL" id="KAF7351572.1"/>
    </source>
</evidence>
<accession>A0A8H6Y2Q2</accession>
<dbReference type="Proteomes" id="UP000623467">
    <property type="component" value="Unassembled WGS sequence"/>
</dbReference>
<protein>
    <submittedName>
        <fullName evidence="1">Uncharacterized protein</fullName>
    </submittedName>
</protein>
<comment type="caution">
    <text evidence="1">The sequence shown here is derived from an EMBL/GenBank/DDBJ whole genome shotgun (WGS) entry which is preliminary data.</text>
</comment>